<feature type="non-terminal residue" evidence="1">
    <location>
        <position position="1"/>
    </location>
</feature>
<name>A0A0K2TFT4_LEPSM</name>
<sequence length="65" mass="7966">KYTYKALEDRQPYFNNYELWEGGVTFAIYFTIIRKLWRPCLGNPSYFLRQPELSYLDKKSIYFPL</sequence>
<organism evidence="1">
    <name type="scientific">Lepeophtheirus salmonis</name>
    <name type="common">Salmon louse</name>
    <name type="synonym">Caligus salmonis</name>
    <dbReference type="NCBI Taxonomy" id="72036"/>
    <lineage>
        <taxon>Eukaryota</taxon>
        <taxon>Metazoa</taxon>
        <taxon>Ecdysozoa</taxon>
        <taxon>Arthropoda</taxon>
        <taxon>Crustacea</taxon>
        <taxon>Multicrustacea</taxon>
        <taxon>Hexanauplia</taxon>
        <taxon>Copepoda</taxon>
        <taxon>Siphonostomatoida</taxon>
        <taxon>Caligidae</taxon>
        <taxon>Lepeophtheirus</taxon>
    </lineage>
</organism>
<dbReference type="EMBL" id="HACA01007512">
    <property type="protein sequence ID" value="CDW24873.1"/>
    <property type="molecule type" value="Transcribed_RNA"/>
</dbReference>
<evidence type="ECO:0000313" key="1">
    <source>
        <dbReference type="EMBL" id="CDW24873.1"/>
    </source>
</evidence>
<dbReference type="AlphaFoldDB" id="A0A0K2TFT4"/>
<accession>A0A0K2TFT4</accession>
<protein>
    <submittedName>
        <fullName evidence="1">Uncharacterized protein</fullName>
    </submittedName>
</protein>
<reference evidence="1" key="1">
    <citation type="submission" date="2014-05" db="EMBL/GenBank/DDBJ databases">
        <authorList>
            <person name="Chronopoulou M."/>
        </authorList>
    </citation>
    <scope>NUCLEOTIDE SEQUENCE</scope>
    <source>
        <tissue evidence="1">Whole organism</tissue>
    </source>
</reference>
<proteinExistence type="predicted"/>